<dbReference type="AlphaFoldDB" id="A0AAV4P8N1"/>
<accession>A0AAV4P8N1</accession>
<keyword evidence="3" id="KW-1185">Reference proteome</keyword>
<dbReference type="Proteomes" id="UP001054837">
    <property type="component" value="Unassembled WGS sequence"/>
</dbReference>
<dbReference type="EMBL" id="BPLQ01002503">
    <property type="protein sequence ID" value="GIX93550.1"/>
    <property type="molecule type" value="Genomic_DNA"/>
</dbReference>
<evidence type="ECO:0000313" key="3">
    <source>
        <dbReference type="Proteomes" id="UP001054837"/>
    </source>
</evidence>
<sequence>MTNTTLLSTTISHKKALLKSAQIACTNPLSSPHTPIENPPPAIFFANFYASLLRPLWLFIVPPYYASLLLLLSSFYKVCKIDTIPDPMASTTTSLSNTACRVPQPSTRTISDIMGTHGLLSSMLNSFFPLLQQCLFLTRCVDFRLWNCRSGSRAIQEPHTQQDLLED</sequence>
<keyword evidence="1" id="KW-0812">Transmembrane</keyword>
<keyword evidence="1" id="KW-1133">Transmembrane helix</keyword>
<organism evidence="2 3">
    <name type="scientific">Caerostris darwini</name>
    <dbReference type="NCBI Taxonomy" id="1538125"/>
    <lineage>
        <taxon>Eukaryota</taxon>
        <taxon>Metazoa</taxon>
        <taxon>Ecdysozoa</taxon>
        <taxon>Arthropoda</taxon>
        <taxon>Chelicerata</taxon>
        <taxon>Arachnida</taxon>
        <taxon>Araneae</taxon>
        <taxon>Araneomorphae</taxon>
        <taxon>Entelegynae</taxon>
        <taxon>Araneoidea</taxon>
        <taxon>Araneidae</taxon>
        <taxon>Caerostris</taxon>
    </lineage>
</organism>
<protein>
    <submittedName>
        <fullName evidence="2">Uncharacterized protein</fullName>
    </submittedName>
</protein>
<feature type="transmembrane region" description="Helical" evidence="1">
    <location>
        <begin position="56"/>
        <end position="76"/>
    </location>
</feature>
<keyword evidence="1" id="KW-0472">Membrane</keyword>
<comment type="caution">
    <text evidence="2">The sequence shown here is derived from an EMBL/GenBank/DDBJ whole genome shotgun (WGS) entry which is preliminary data.</text>
</comment>
<proteinExistence type="predicted"/>
<name>A0AAV4P8N1_9ARAC</name>
<evidence type="ECO:0000256" key="1">
    <source>
        <dbReference type="SAM" id="Phobius"/>
    </source>
</evidence>
<reference evidence="2 3" key="1">
    <citation type="submission" date="2021-06" db="EMBL/GenBank/DDBJ databases">
        <title>Caerostris darwini draft genome.</title>
        <authorList>
            <person name="Kono N."/>
            <person name="Arakawa K."/>
        </authorList>
    </citation>
    <scope>NUCLEOTIDE SEQUENCE [LARGE SCALE GENOMIC DNA]</scope>
</reference>
<evidence type="ECO:0000313" key="2">
    <source>
        <dbReference type="EMBL" id="GIX93550.1"/>
    </source>
</evidence>
<gene>
    <name evidence="2" type="ORF">CDAR_32591</name>
</gene>